<evidence type="ECO:0000256" key="1">
    <source>
        <dbReference type="PIRSR" id="PIRSR613078-1"/>
    </source>
</evidence>
<feature type="binding site" evidence="2">
    <location>
        <position position="94"/>
    </location>
    <ligand>
        <name>substrate</name>
    </ligand>
</feature>
<accession>A0A1M6L4U6</accession>
<feature type="active site" description="Tele-phosphohistidine intermediate" evidence="1">
    <location>
        <position position="43"/>
    </location>
</feature>
<dbReference type="SUPFAM" id="SSF53254">
    <property type="entry name" value="Phosphoglycerate mutase-like"/>
    <property type="match status" value="1"/>
</dbReference>
<keyword evidence="4" id="KW-1185">Reference proteome</keyword>
<dbReference type="PIRSF" id="PIRSF000709">
    <property type="entry name" value="6PFK_2-Ptase"/>
    <property type="match status" value="1"/>
</dbReference>
<dbReference type="GO" id="GO:0016791">
    <property type="term" value="F:phosphatase activity"/>
    <property type="evidence" value="ECO:0007669"/>
    <property type="project" value="TreeGrafter"/>
</dbReference>
<proteinExistence type="predicted"/>
<dbReference type="PROSITE" id="PS00175">
    <property type="entry name" value="PG_MUTASE"/>
    <property type="match status" value="1"/>
</dbReference>
<dbReference type="InterPro" id="IPR001345">
    <property type="entry name" value="PG/BPGM_mutase_AS"/>
</dbReference>
<name>A0A1M6L4U6_9FIRM</name>
<dbReference type="EMBL" id="FRAJ01000003">
    <property type="protein sequence ID" value="SHJ66238.1"/>
    <property type="molecule type" value="Genomic_DNA"/>
</dbReference>
<dbReference type="InterPro" id="IPR050275">
    <property type="entry name" value="PGM_Phosphatase"/>
</dbReference>
<dbReference type="Proteomes" id="UP000184082">
    <property type="component" value="Unassembled WGS sequence"/>
</dbReference>
<dbReference type="PANTHER" id="PTHR48100">
    <property type="entry name" value="BROAD-SPECIFICITY PHOSPHATASE YOR283W-RELATED"/>
    <property type="match status" value="1"/>
</dbReference>
<dbReference type="InterPro" id="IPR029033">
    <property type="entry name" value="His_PPase_superfam"/>
</dbReference>
<evidence type="ECO:0000256" key="2">
    <source>
        <dbReference type="PIRSR" id="PIRSR613078-2"/>
    </source>
</evidence>
<sequence>MKKRNDLGLNSIRVVDNKNKIQVKKSYFLLKGLKMKKIYLVRHGETLWNYMSKTQGCKNILLSKKGIFQAKAVANRLSSFDEKYIKIYSSDLDRCLITAKYISQKINKEIEVLKDLREMNFGSWEGLTSEEIKQNYLSEYNIWRNTPHIANIPNGENLKSVQKRCLKAIYKICDEFEEGSVIIVSHGVAIKTIILGVLNIDLSNYYKISLNNGSINKIEIRSYGTVLTALNDTAHLE</sequence>
<dbReference type="CDD" id="cd07067">
    <property type="entry name" value="HP_PGM_like"/>
    <property type="match status" value="1"/>
</dbReference>
<evidence type="ECO:0000313" key="4">
    <source>
        <dbReference type="Proteomes" id="UP000184082"/>
    </source>
</evidence>
<reference evidence="3 4" key="1">
    <citation type="submission" date="2016-11" db="EMBL/GenBank/DDBJ databases">
        <authorList>
            <person name="Jaros S."/>
            <person name="Januszkiewicz K."/>
            <person name="Wedrychowicz H."/>
        </authorList>
    </citation>
    <scope>NUCLEOTIDE SEQUENCE [LARGE SCALE GENOMIC DNA]</scope>
    <source>
        <strain evidence="3 4">DSM 14501</strain>
    </source>
</reference>
<organism evidence="3 4">
    <name type="scientific">Caminicella sporogenes DSM 14501</name>
    <dbReference type="NCBI Taxonomy" id="1121266"/>
    <lineage>
        <taxon>Bacteria</taxon>
        <taxon>Bacillati</taxon>
        <taxon>Bacillota</taxon>
        <taxon>Clostridia</taxon>
        <taxon>Peptostreptococcales</taxon>
        <taxon>Caminicellaceae</taxon>
        <taxon>Caminicella</taxon>
    </lineage>
</organism>
<dbReference type="AlphaFoldDB" id="A0A1M6L4U6"/>
<dbReference type="GO" id="GO:0005737">
    <property type="term" value="C:cytoplasm"/>
    <property type="evidence" value="ECO:0007669"/>
    <property type="project" value="TreeGrafter"/>
</dbReference>
<dbReference type="PANTHER" id="PTHR48100:SF59">
    <property type="entry name" value="ADENOSYLCOBALAMIN_ALPHA-RIBAZOLE PHOSPHATASE"/>
    <property type="match status" value="1"/>
</dbReference>
<dbReference type="SMART" id="SM00855">
    <property type="entry name" value="PGAM"/>
    <property type="match status" value="1"/>
</dbReference>
<dbReference type="STRING" id="1121266.SAMN02745883_00073"/>
<evidence type="ECO:0000313" key="3">
    <source>
        <dbReference type="EMBL" id="SHJ66238.1"/>
    </source>
</evidence>
<dbReference type="Gene3D" id="3.40.50.1240">
    <property type="entry name" value="Phosphoglycerate mutase-like"/>
    <property type="match status" value="1"/>
</dbReference>
<dbReference type="InterPro" id="IPR013078">
    <property type="entry name" value="His_Pase_superF_clade-1"/>
</dbReference>
<gene>
    <name evidence="3" type="ORF">SAMN02745883_00073</name>
</gene>
<protein>
    <submittedName>
        <fullName evidence="3">Probable phosphoglycerate mutase</fullName>
    </submittedName>
</protein>
<dbReference type="Pfam" id="PF00300">
    <property type="entry name" value="His_Phos_1"/>
    <property type="match status" value="1"/>
</dbReference>
<feature type="binding site" evidence="2">
    <location>
        <begin position="42"/>
        <end position="49"/>
    </location>
    <ligand>
        <name>substrate</name>
    </ligand>
</feature>
<feature type="active site" description="Proton donor/acceptor" evidence="1">
    <location>
        <position position="118"/>
    </location>
</feature>